<comment type="caution">
    <text evidence="3">The sequence shown here is derived from an EMBL/GenBank/DDBJ whole genome shotgun (WGS) entry which is preliminary data.</text>
</comment>
<evidence type="ECO:0000256" key="1">
    <source>
        <dbReference type="SAM" id="MobiDB-lite"/>
    </source>
</evidence>
<evidence type="ECO:0000313" key="4">
    <source>
        <dbReference type="Proteomes" id="UP000320582"/>
    </source>
</evidence>
<dbReference type="EMBL" id="VFPT01000001">
    <property type="protein sequence ID" value="TQM94037.1"/>
    <property type="molecule type" value="Genomic_DNA"/>
</dbReference>
<dbReference type="Proteomes" id="UP000320582">
    <property type="component" value="Unassembled WGS sequence"/>
</dbReference>
<dbReference type="AlphaFoldDB" id="A0A543KG93"/>
<evidence type="ECO:0000313" key="3">
    <source>
        <dbReference type="EMBL" id="TQM94037.1"/>
    </source>
</evidence>
<sequence>MTPPDTNLKKQKKRHKGPLIGMALGVTVAVLLLGWFISQTMMGTPEADQAPPEQAQDATGIPAEGSVSGPDDTGAPQIEEPDPALEEDPVPPAGD</sequence>
<feature type="transmembrane region" description="Helical" evidence="2">
    <location>
        <begin position="19"/>
        <end position="37"/>
    </location>
</feature>
<organism evidence="3 4">
    <name type="scientific">Roseinatronobacter monicus</name>
    <dbReference type="NCBI Taxonomy" id="393481"/>
    <lineage>
        <taxon>Bacteria</taxon>
        <taxon>Pseudomonadati</taxon>
        <taxon>Pseudomonadota</taxon>
        <taxon>Alphaproteobacteria</taxon>
        <taxon>Rhodobacterales</taxon>
        <taxon>Paracoccaceae</taxon>
        <taxon>Roseinatronobacter</taxon>
    </lineage>
</organism>
<keyword evidence="4" id="KW-1185">Reference proteome</keyword>
<gene>
    <name evidence="3" type="ORF">BD293_2692</name>
</gene>
<keyword evidence="2" id="KW-1133">Transmembrane helix</keyword>
<keyword evidence="2" id="KW-0812">Transmembrane</keyword>
<feature type="compositionally biased region" description="Low complexity" evidence="1">
    <location>
        <begin position="45"/>
        <end position="58"/>
    </location>
</feature>
<dbReference type="RefSeq" id="WP_142082420.1">
    <property type="nucleotide sequence ID" value="NZ_VFPT01000001.1"/>
</dbReference>
<dbReference type="OrthoDB" id="7779177at2"/>
<proteinExistence type="predicted"/>
<accession>A0A543KG93</accession>
<reference evidence="3 4" key="1">
    <citation type="submission" date="2019-06" db="EMBL/GenBank/DDBJ databases">
        <title>Genomic Encyclopedia of Archaeal and Bacterial Type Strains, Phase II (KMG-II): from individual species to whole genera.</title>
        <authorList>
            <person name="Goeker M."/>
        </authorList>
    </citation>
    <scope>NUCLEOTIDE SEQUENCE [LARGE SCALE GENOMIC DNA]</scope>
    <source>
        <strain evidence="3 4">DSM 18423</strain>
    </source>
</reference>
<feature type="region of interest" description="Disordered" evidence="1">
    <location>
        <begin position="43"/>
        <end position="95"/>
    </location>
</feature>
<name>A0A543KG93_9RHOB</name>
<keyword evidence="2" id="KW-0472">Membrane</keyword>
<evidence type="ECO:0000256" key="2">
    <source>
        <dbReference type="SAM" id="Phobius"/>
    </source>
</evidence>
<feature type="compositionally biased region" description="Acidic residues" evidence="1">
    <location>
        <begin position="79"/>
        <end position="89"/>
    </location>
</feature>
<protein>
    <submittedName>
        <fullName evidence="3">Uncharacterized protein</fullName>
    </submittedName>
</protein>